<protein>
    <submittedName>
        <fullName evidence="2">Uncharacterized protein</fullName>
    </submittedName>
</protein>
<evidence type="ECO:0000256" key="1">
    <source>
        <dbReference type="SAM" id="Phobius"/>
    </source>
</evidence>
<feature type="transmembrane region" description="Helical" evidence="1">
    <location>
        <begin position="24"/>
        <end position="42"/>
    </location>
</feature>
<accession>A0ABT5FQH6</accession>
<keyword evidence="1" id="KW-1133">Transmembrane helix</keyword>
<proteinExistence type="predicted"/>
<sequence>MYLPLFLVAAAVVGTCMVFGYSQAVVGLALMAVGILGLIMFLSTRGMVKRPGESGTVIEERHYMGTGERDDRRHHHM</sequence>
<comment type="caution">
    <text evidence="2">The sequence shown here is derived from an EMBL/GenBank/DDBJ whole genome shotgun (WGS) entry which is preliminary data.</text>
</comment>
<dbReference type="RefSeq" id="WP_200700016.1">
    <property type="nucleotide sequence ID" value="NZ_JAQOSK010000003.1"/>
</dbReference>
<dbReference type="Proteomes" id="UP001221328">
    <property type="component" value="Unassembled WGS sequence"/>
</dbReference>
<keyword evidence="3" id="KW-1185">Reference proteome</keyword>
<evidence type="ECO:0000313" key="3">
    <source>
        <dbReference type="Proteomes" id="UP001221328"/>
    </source>
</evidence>
<reference evidence="2 3" key="1">
    <citation type="journal article" date="2015" name="Int. J. Syst. Evol. Microbiol.">
        <title>Streptomyces gilvifuscus sp. nov., an actinomycete that produces antibacterial compounds isolated from soil.</title>
        <authorList>
            <person name="Nguyen T.M."/>
            <person name="Kim J."/>
        </authorList>
    </citation>
    <scope>NUCLEOTIDE SEQUENCE [LARGE SCALE GENOMIC DNA]</scope>
    <source>
        <strain evidence="2 3">T113</strain>
    </source>
</reference>
<keyword evidence="1" id="KW-0812">Transmembrane</keyword>
<organism evidence="2 3">
    <name type="scientific">Streptomyces gilvifuscus</name>
    <dbReference type="NCBI Taxonomy" id="1550617"/>
    <lineage>
        <taxon>Bacteria</taxon>
        <taxon>Bacillati</taxon>
        <taxon>Actinomycetota</taxon>
        <taxon>Actinomycetes</taxon>
        <taxon>Kitasatosporales</taxon>
        <taxon>Streptomycetaceae</taxon>
        <taxon>Streptomyces</taxon>
    </lineage>
</organism>
<keyword evidence="1" id="KW-0472">Membrane</keyword>
<dbReference type="EMBL" id="JAQOSK010000003">
    <property type="protein sequence ID" value="MDC2954756.1"/>
    <property type="molecule type" value="Genomic_DNA"/>
</dbReference>
<gene>
    <name evidence="2" type="ORF">PO587_09805</name>
</gene>
<name>A0ABT5FQH6_9ACTN</name>
<evidence type="ECO:0000313" key="2">
    <source>
        <dbReference type="EMBL" id="MDC2954756.1"/>
    </source>
</evidence>